<dbReference type="EMBL" id="FUEZ01000004">
    <property type="protein sequence ID" value="SPM41914.1"/>
    <property type="molecule type" value="Genomic_DNA"/>
</dbReference>
<proteinExistence type="predicted"/>
<feature type="transmembrane region" description="Helical" evidence="1">
    <location>
        <begin position="36"/>
        <end position="54"/>
    </location>
</feature>
<evidence type="ECO:0000313" key="2">
    <source>
        <dbReference type="EMBL" id="SPM41914.1"/>
    </source>
</evidence>
<feature type="transmembrane region" description="Helical" evidence="1">
    <location>
        <begin position="60"/>
        <end position="80"/>
    </location>
</feature>
<evidence type="ECO:0000256" key="1">
    <source>
        <dbReference type="SAM" id="Phobius"/>
    </source>
</evidence>
<organism evidence="2 3">
    <name type="scientific">Mycobacterium numidiamassiliense</name>
    <dbReference type="NCBI Taxonomy" id="1841861"/>
    <lineage>
        <taxon>Bacteria</taxon>
        <taxon>Bacillati</taxon>
        <taxon>Actinomycetota</taxon>
        <taxon>Actinomycetes</taxon>
        <taxon>Mycobacteriales</taxon>
        <taxon>Mycobacteriaceae</taxon>
        <taxon>Mycobacterium</taxon>
    </lineage>
</organism>
<keyword evidence="1" id="KW-0812">Transmembrane</keyword>
<keyword evidence="1" id="KW-0472">Membrane</keyword>
<keyword evidence="3" id="KW-1185">Reference proteome</keyword>
<gene>
    <name evidence="2" type="ORF">MNAB215_4131</name>
</gene>
<keyword evidence="1" id="KW-1133">Transmembrane helix</keyword>
<dbReference type="AlphaFoldDB" id="A0A2U3PDR9"/>
<protein>
    <submittedName>
        <fullName evidence="2">Mycobacterium numidiamassiliense ORFan</fullName>
    </submittedName>
</protein>
<evidence type="ECO:0000313" key="3">
    <source>
        <dbReference type="Proteomes" id="UP000240424"/>
    </source>
</evidence>
<dbReference type="Proteomes" id="UP000240424">
    <property type="component" value="Unassembled WGS sequence"/>
</dbReference>
<reference evidence="2 3" key="1">
    <citation type="submission" date="2017-01" db="EMBL/GenBank/DDBJ databases">
        <authorList>
            <consortium name="Urmite Genomes"/>
        </authorList>
    </citation>
    <scope>NUCLEOTIDE SEQUENCE [LARGE SCALE GENOMIC DNA]</scope>
    <source>
        <strain evidence="2 3">AB215</strain>
    </source>
</reference>
<accession>A0A2U3PDR9</accession>
<sequence length="169" mass="18356">VALPEAFTQTAYLVCARANAIGHGELGSRDRTATNIFLLVSTLLSAVAAAGVLTDFCSKTVVGLISLAATLATLMAIACLQMMKADQHLRLQAEYEALYLKLLECGSPYNHGFPDPSWEERFRLCREEFQRIVVAAGSDKASIKDRQAKEYRKRAEVSTSGESVPLCVG</sequence>
<name>A0A2U3PDR9_9MYCO</name>
<feature type="non-terminal residue" evidence="2">
    <location>
        <position position="1"/>
    </location>
</feature>